<organism evidence="1 2">
    <name type="scientific">Trichoderma asperellum (strain ATCC 204424 / CBS 433.97 / NBRC 101777)</name>
    <dbReference type="NCBI Taxonomy" id="1042311"/>
    <lineage>
        <taxon>Eukaryota</taxon>
        <taxon>Fungi</taxon>
        <taxon>Dikarya</taxon>
        <taxon>Ascomycota</taxon>
        <taxon>Pezizomycotina</taxon>
        <taxon>Sordariomycetes</taxon>
        <taxon>Hypocreomycetidae</taxon>
        <taxon>Hypocreales</taxon>
        <taxon>Hypocreaceae</taxon>
        <taxon>Trichoderma</taxon>
    </lineage>
</organism>
<gene>
    <name evidence="1" type="ORF">M441DRAFT_32983</name>
</gene>
<protein>
    <submittedName>
        <fullName evidence="1">Uncharacterized protein</fullName>
    </submittedName>
</protein>
<dbReference type="Proteomes" id="UP000240493">
    <property type="component" value="Unassembled WGS sequence"/>
</dbReference>
<evidence type="ECO:0000313" key="1">
    <source>
        <dbReference type="EMBL" id="PTB46359.1"/>
    </source>
</evidence>
<accession>A0A2T3ZNI3</accession>
<dbReference type="EMBL" id="KZ679256">
    <property type="protein sequence ID" value="PTB46359.1"/>
    <property type="molecule type" value="Genomic_DNA"/>
</dbReference>
<name>A0A2T3ZNI3_TRIA4</name>
<keyword evidence="2" id="KW-1185">Reference proteome</keyword>
<evidence type="ECO:0000313" key="2">
    <source>
        <dbReference type="Proteomes" id="UP000240493"/>
    </source>
</evidence>
<reference evidence="1 2" key="1">
    <citation type="submission" date="2016-07" db="EMBL/GenBank/DDBJ databases">
        <title>Multiple horizontal gene transfer events from other fungi enriched the ability of initially mycotrophic Trichoderma (Ascomycota) to feed on dead plant biomass.</title>
        <authorList>
            <consortium name="DOE Joint Genome Institute"/>
            <person name="Aerts A."/>
            <person name="Atanasova L."/>
            <person name="Chenthamara K."/>
            <person name="Zhang J."/>
            <person name="Grujic M."/>
            <person name="Henrissat B."/>
            <person name="Kuo A."/>
            <person name="Salamov A."/>
            <person name="Lipzen A."/>
            <person name="Labutti K."/>
            <person name="Barry K."/>
            <person name="Miao Y."/>
            <person name="Rahimi M.J."/>
            <person name="Shen Q."/>
            <person name="Grigoriev I.V."/>
            <person name="Kubicek C.P."/>
            <person name="Druzhinina I.S."/>
        </authorList>
    </citation>
    <scope>NUCLEOTIDE SEQUENCE [LARGE SCALE GENOMIC DNA]</scope>
    <source>
        <strain evidence="1 2">CBS 433.97</strain>
    </source>
</reference>
<dbReference type="STRING" id="1042311.A0A2T3ZNI3"/>
<proteinExistence type="predicted"/>
<dbReference type="AlphaFoldDB" id="A0A2T3ZNI3"/>
<dbReference type="OrthoDB" id="4500473at2759"/>
<sequence>MANTRNLFFYAPTWDYPADGPIKLGNVITSVKKPERPLHCVPPIDSDIFSTEKTNVKHTQDESQNEKFSILVKFFHLFGLDVQVSVGRQTSDQRKFSFKTIETRQFIPTLSYIQACVENSNVRRFLEMSRYRKPVYVITGLKIVFGDEASMVTSHSVRDSPIVQIDSAIPQVGPIRLNGLGSGNSIATRAVTEWESSDNFVFAFRVSKVLVGKTTGRIISEEGYRRGAMLGDNVELQEIQGPPLSILKIEHPDAEGEGYDIEELTEGEDVVICALQRQNDS</sequence>